<dbReference type="Proteomes" id="UP000176751">
    <property type="component" value="Unassembled WGS sequence"/>
</dbReference>
<evidence type="ECO:0000313" key="1">
    <source>
        <dbReference type="EMBL" id="OGE01351.1"/>
    </source>
</evidence>
<organism evidence="1 2">
    <name type="scientific">Candidatus Curtissbacteria bacterium RIFOXYA1_FULL_41_14</name>
    <dbReference type="NCBI Taxonomy" id="1797737"/>
    <lineage>
        <taxon>Bacteria</taxon>
        <taxon>Candidatus Curtissiibacteriota</taxon>
    </lineage>
</organism>
<proteinExistence type="predicted"/>
<protein>
    <recommendedName>
        <fullName evidence="3">DUF304 domain-containing protein</fullName>
    </recommendedName>
</protein>
<comment type="caution">
    <text evidence="1">The sequence shown here is derived from an EMBL/GenBank/DDBJ whole genome shotgun (WGS) entry which is preliminary data.</text>
</comment>
<dbReference type="AlphaFoldDB" id="A0A1F5HB56"/>
<gene>
    <name evidence="1" type="ORF">A2196_04335</name>
</gene>
<name>A0A1F5HB56_9BACT</name>
<dbReference type="EMBL" id="MFCA01000028">
    <property type="protein sequence ID" value="OGE01351.1"/>
    <property type="molecule type" value="Genomic_DNA"/>
</dbReference>
<evidence type="ECO:0000313" key="2">
    <source>
        <dbReference type="Proteomes" id="UP000176751"/>
    </source>
</evidence>
<evidence type="ECO:0008006" key="3">
    <source>
        <dbReference type="Google" id="ProtNLM"/>
    </source>
</evidence>
<accession>A0A1F5HB56</accession>
<sequence>MLAWARQIFPLTLFPDELIVEERRIVWFRKKGFWSNEVISIMASDIACVNASSGPFFGHIEIQSLTGGPQIMVNNLHRKDVFKIRSLVEGIALSAREGMKIESSSVETERQNLIRAGSIPQMT</sequence>
<reference evidence="1 2" key="1">
    <citation type="journal article" date="2016" name="Nat. Commun.">
        <title>Thousands of microbial genomes shed light on interconnected biogeochemical processes in an aquifer system.</title>
        <authorList>
            <person name="Anantharaman K."/>
            <person name="Brown C.T."/>
            <person name="Hug L.A."/>
            <person name="Sharon I."/>
            <person name="Castelle C.J."/>
            <person name="Probst A.J."/>
            <person name="Thomas B.C."/>
            <person name="Singh A."/>
            <person name="Wilkins M.J."/>
            <person name="Karaoz U."/>
            <person name="Brodie E.L."/>
            <person name="Williams K.H."/>
            <person name="Hubbard S.S."/>
            <person name="Banfield J.F."/>
        </authorList>
    </citation>
    <scope>NUCLEOTIDE SEQUENCE [LARGE SCALE GENOMIC DNA]</scope>
</reference>